<sequence length="444" mass="50270">MDERMLVASSAVANWDEEAKNDLEILENLKETIKRPTRFLQGPSTASSATKYLSCPSKVPHPEQANGSRDIDQARNADPVSPSRAPTISSSIAHMAVDNVNGPQSAGVKSEPDLHLPVDSKPPVTRRDTIPRRISTLHQQIQNSVSSADGVAPGSDNMAISVLLLYYDPRDRDRDREFRERDNYRDRDWERERDRYRYGRDDPRRLSDARRPDARHYEPEYDPHDRLPPPPRRDDRVDRPYPDERSFARPPLLSDVRPPGPDSRPVADPRDSRDGRAAPNSSAHGPAMDNRTTTFRKPRYSTNSTYATSATSTEEKSSPIRPPPALEERIGRTPTLQERLNAPPVRPENNGRQPTLEERISQAPVTANQSTGILDPLLPLHLQTAIDQQLDQQMGLSMGVQTLEMPLVRWANLQPQMIVLLAHYLQEKNVDAQWTEFHFEVLPQ</sequence>
<evidence type="ECO:0000256" key="1">
    <source>
        <dbReference type="SAM" id="MobiDB-lite"/>
    </source>
</evidence>
<comment type="caution">
    <text evidence="2">The sequence shown here is derived from an EMBL/GenBank/DDBJ whole genome shotgun (WGS) entry which is preliminary data.</text>
</comment>
<feature type="region of interest" description="Disordered" evidence="1">
    <location>
        <begin position="36"/>
        <end position="86"/>
    </location>
</feature>
<dbReference type="AlphaFoldDB" id="A0A8H5C0G9"/>
<evidence type="ECO:0000313" key="3">
    <source>
        <dbReference type="Proteomes" id="UP000559256"/>
    </source>
</evidence>
<organism evidence="2 3">
    <name type="scientific">Tetrapyrgos nigripes</name>
    <dbReference type="NCBI Taxonomy" id="182062"/>
    <lineage>
        <taxon>Eukaryota</taxon>
        <taxon>Fungi</taxon>
        <taxon>Dikarya</taxon>
        <taxon>Basidiomycota</taxon>
        <taxon>Agaricomycotina</taxon>
        <taxon>Agaricomycetes</taxon>
        <taxon>Agaricomycetidae</taxon>
        <taxon>Agaricales</taxon>
        <taxon>Marasmiineae</taxon>
        <taxon>Marasmiaceae</taxon>
        <taxon>Tetrapyrgos</taxon>
    </lineage>
</organism>
<feature type="compositionally biased region" description="Low complexity" evidence="1">
    <location>
        <begin position="300"/>
        <end position="312"/>
    </location>
</feature>
<reference evidence="2 3" key="1">
    <citation type="journal article" date="2020" name="ISME J.">
        <title>Uncovering the hidden diversity of litter-decomposition mechanisms in mushroom-forming fungi.</title>
        <authorList>
            <person name="Floudas D."/>
            <person name="Bentzer J."/>
            <person name="Ahren D."/>
            <person name="Johansson T."/>
            <person name="Persson P."/>
            <person name="Tunlid A."/>
        </authorList>
    </citation>
    <scope>NUCLEOTIDE SEQUENCE [LARGE SCALE GENOMIC DNA]</scope>
    <source>
        <strain evidence="2 3">CBS 291.85</strain>
    </source>
</reference>
<accession>A0A8H5C0G9</accession>
<dbReference type="EMBL" id="JAACJM010000304">
    <property type="protein sequence ID" value="KAF5332401.1"/>
    <property type="molecule type" value="Genomic_DNA"/>
</dbReference>
<evidence type="ECO:0000313" key="2">
    <source>
        <dbReference type="EMBL" id="KAF5332401.1"/>
    </source>
</evidence>
<feature type="compositionally biased region" description="Basic and acidic residues" evidence="1">
    <location>
        <begin position="265"/>
        <end position="276"/>
    </location>
</feature>
<dbReference type="Proteomes" id="UP000559256">
    <property type="component" value="Unassembled WGS sequence"/>
</dbReference>
<feature type="region of interest" description="Disordered" evidence="1">
    <location>
        <begin position="200"/>
        <end position="353"/>
    </location>
</feature>
<proteinExistence type="predicted"/>
<name>A0A8H5C0G9_9AGAR</name>
<protein>
    <submittedName>
        <fullName evidence="2">Uncharacterized protein</fullName>
    </submittedName>
</protein>
<feature type="compositionally biased region" description="Basic and acidic residues" evidence="1">
    <location>
        <begin position="200"/>
        <end position="247"/>
    </location>
</feature>
<feature type="region of interest" description="Disordered" evidence="1">
    <location>
        <begin position="100"/>
        <end position="127"/>
    </location>
</feature>
<gene>
    <name evidence="2" type="ORF">D9758_018461</name>
</gene>
<keyword evidence="3" id="KW-1185">Reference proteome</keyword>
<feature type="compositionally biased region" description="Polar residues" evidence="1">
    <location>
        <begin position="42"/>
        <end position="51"/>
    </location>
</feature>